<proteinExistence type="predicted"/>
<dbReference type="OrthoDB" id="10759at10239"/>
<dbReference type="Proteomes" id="UP000030718">
    <property type="component" value="Segment"/>
</dbReference>
<name>A0A0A7HDN0_9CAUD</name>
<gene>
    <name evidence="1" type="ORF">VR26_230</name>
</gene>
<keyword evidence="2" id="KW-1185">Reference proteome</keyword>
<evidence type="ECO:0000313" key="1">
    <source>
        <dbReference type="EMBL" id="AIZ02867.1"/>
    </source>
</evidence>
<dbReference type="GeneID" id="26640523"/>
<organism evidence="1 2">
    <name type="scientific">Escherichia phage vB_EcoM_VR26</name>
    <dbReference type="NCBI Taxonomy" id="1567029"/>
    <lineage>
        <taxon>Viruses</taxon>
        <taxon>Duplodnaviria</taxon>
        <taxon>Heunggongvirae</taxon>
        <taxon>Uroviricota</taxon>
        <taxon>Caudoviricetes</taxon>
        <taxon>Pantevenvirales</taxon>
        <taxon>Straboviridae</taxon>
        <taxon>Tevenvirinae</taxon>
        <taxon>Gaprivervirus</taxon>
        <taxon>Gaprivervirus vr26</taxon>
    </lineage>
</organism>
<evidence type="ECO:0000313" key="2">
    <source>
        <dbReference type="Proteomes" id="UP000030718"/>
    </source>
</evidence>
<dbReference type="EMBL" id="KP007362">
    <property type="protein sequence ID" value="AIZ02867.1"/>
    <property type="molecule type" value="Genomic_DNA"/>
</dbReference>
<dbReference type="RefSeq" id="YP_009214067.1">
    <property type="nucleotide sequence ID" value="NC_028957.1"/>
</dbReference>
<reference evidence="1 2" key="1">
    <citation type="submission" date="2014-10" db="EMBL/GenBank/DDBJ databases">
        <title>VR bacteriophages - a small but diverse group of low-temperature viruses.</title>
        <authorList>
            <person name="Kaliniene L."/>
            <person name="Meskys R."/>
            <person name="Simoliunas E."/>
            <person name="Zajanckauskaite A."/>
            <person name="Truncaite L."/>
        </authorList>
    </citation>
    <scope>NUCLEOTIDE SEQUENCE [LARGE SCALE GENOMIC DNA]</scope>
</reference>
<protein>
    <submittedName>
        <fullName evidence="1">Uncharacterized protein</fullName>
    </submittedName>
</protein>
<sequence length="180" mass="20112">MSNFFEEGKFYKFTSENAKKQFIAGGWAANYQIAGYIGMTPFEVKIVPDAISGGKKVCEIRLIDENDFVDLAKISSTQNRHHGAMFVSAGPLSDEFDYFIQAEVGVKPEVEPVPVKLASVWKLLVVKNGKIEINSRHTSKEYAEDEAERLLNRGTAEDCYIIKGDITKASIVKQVKQETI</sequence>
<dbReference type="KEGG" id="vg:26640523"/>
<accession>A0A0A7HDN0</accession>